<feature type="transmembrane region" description="Helical" evidence="5">
    <location>
        <begin position="318"/>
        <end position="338"/>
    </location>
</feature>
<keyword evidence="9" id="KW-1185">Reference proteome</keyword>
<dbReference type="SUPFAM" id="SSF56801">
    <property type="entry name" value="Acetyl-CoA synthetase-like"/>
    <property type="match status" value="1"/>
</dbReference>
<dbReference type="PROSITE" id="PS00455">
    <property type="entry name" value="AMP_BINDING"/>
    <property type="match status" value="1"/>
</dbReference>
<feature type="domain" description="AMP-dependent synthetase/ligase" evidence="6">
    <location>
        <begin position="63"/>
        <end position="438"/>
    </location>
</feature>
<evidence type="ECO:0000256" key="2">
    <source>
        <dbReference type="ARBA" id="ARBA00006432"/>
    </source>
</evidence>
<reference evidence="8 9" key="1">
    <citation type="submission" date="2022-04" db="EMBL/GenBank/DDBJ databases">
        <title>Chromosome-level reference genomes for two strains of Caenorhabditis briggsae: an improved platform for comparative genomics.</title>
        <authorList>
            <person name="Stevens L."/>
            <person name="Andersen E."/>
        </authorList>
    </citation>
    <scope>NUCLEOTIDE SEQUENCE [LARGE SCALE GENOMIC DNA]</scope>
    <source>
        <strain evidence="8">VX34</strain>
        <tissue evidence="8">Whole-organism</tissue>
    </source>
</reference>
<dbReference type="EMBL" id="CP092620">
    <property type="protein sequence ID" value="UMM14773.1"/>
    <property type="molecule type" value="Genomic_DNA"/>
</dbReference>
<dbReference type="Gene3D" id="3.40.50.12780">
    <property type="entry name" value="N-terminal domain of ligase-like"/>
    <property type="match status" value="1"/>
</dbReference>
<feature type="compositionally biased region" description="Polar residues" evidence="4">
    <location>
        <begin position="576"/>
        <end position="595"/>
    </location>
</feature>
<comment type="subcellular location">
    <subcellularLocation>
        <location evidence="1">Peroxisome</location>
    </subcellularLocation>
</comment>
<evidence type="ECO:0000313" key="9">
    <source>
        <dbReference type="Proteomes" id="UP000829354"/>
    </source>
</evidence>
<dbReference type="GO" id="GO:0005777">
    <property type="term" value="C:peroxisome"/>
    <property type="evidence" value="ECO:0007669"/>
    <property type="project" value="UniProtKB-SubCell"/>
</dbReference>
<feature type="transmembrane region" description="Helical" evidence="5">
    <location>
        <begin position="277"/>
        <end position="298"/>
    </location>
</feature>
<accession>A0AAE9E8I4</accession>
<gene>
    <name evidence="8" type="ORF">L5515_002449</name>
</gene>
<evidence type="ECO:0000256" key="1">
    <source>
        <dbReference type="ARBA" id="ARBA00004275"/>
    </source>
</evidence>
<dbReference type="PANTHER" id="PTHR24096">
    <property type="entry name" value="LONG-CHAIN-FATTY-ACID--COA LIGASE"/>
    <property type="match status" value="1"/>
</dbReference>
<evidence type="ECO:0000259" key="7">
    <source>
        <dbReference type="Pfam" id="PF13193"/>
    </source>
</evidence>
<feature type="domain" description="AMP-binding enzyme C-terminal" evidence="7">
    <location>
        <begin position="487"/>
        <end position="561"/>
    </location>
</feature>
<dbReference type="InterPro" id="IPR025110">
    <property type="entry name" value="AMP-bd_C"/>
</dbReference>
<dbReference type="Proteomes" id="UP000829354">
    <property type="component" value="Chromosome I"/>
</dbReference>
<evidence type="ECO:0000256" key="4">
    <source>
        <dbReference type="SAM" id="MobiDB-lite"/>
    </source>
</evidence>
<dbReference type="GO" id="GO:0003824">
    <property type="term" value="F:catalytic activity"/>
    <property type="evidence" value="ECO:0007669"/>
    <property type="project" value="UniProtKB-ARBA"/>
</dbReference>
<dbReference type="PANTHER" id="PTHR24096:SF306">
    <property type="entry name" value="FATTY ACID COA SYNTHETASE FAMILY"/>
    <property type="match status" value="1"/>
</dbReference>
<dbReference type="Pfam" id="PF13193">
    <property type="entry name" value="AMP-binding_C"/>
    <property type="match status" value="1"/>
</dbReference>
<dbReference type="InterPro" id="IPR000873">
    <property type="entry name" value="AMP-dep_synth/lig_dom"/>
</dbReference>
<proteinExistence type="inferred from homology"/>
<evidence type="ECO:0000259" key="6">
    <source>
        <dbReference type="Pfam" id="PF00501"/>
    </source>
</evidence>
<organism evidence="8 9">
    <name type="scientific">Caenorhabditis briggsae</name>
    <dbReference type="NCBI Taxonomy" id="6238"/>
    <lineage>
        <taxon>Eukaryota</taxon>
        <taxon>Metazoa</taxon>
        <taxon>Ecdysozoa</taxon>
        <taxon>Nematoda</taxon>
        <taxon>Chromadorea</taxon>
        <taxon>Rhabditida</taxon>
        <taxon>Rhabditina</taxon>
        <taxon>Rhabditomorpha</taxon>
        <taxon>Rhabditoidea</taxon>
        <taxon>Rhabditidae</taxon>
        <taxon>Peloderinae</taxon>
        <taxon>Caenorhabditis</taxon>
    </lineage>
</organism>
<protein>
    <submittedName>
        <fullName evidence="8">Uncharacterized protein</fullName>
    </submittedName>
</protein>
<name>A0AAE9E8I4_CAEBR</name>
<feature type="region of interest" description="Disordered" evidence="4">
    <location>
        <begin position="573"/>
        <end position="609"/>
    </location>
</feature>
<dbReference type="InterPro" id="IPR045851">
    <property type="entry name" value="AMP-bd_C_sf"/>
</dbReference>
<keyword evidence="3" id="KW-0576">Peroxisome</keyword>
<evidence type="ECO:0000313" key="8">
    <source>
        <dbReference type="EMBL" id="UMM14773.1"/>
    </source>
</evidence>
<dbReference type="InterPro" id="IPR020845">
    <property type="entry name" value="AMP-binding_CS"/>
</dbReference>
<evidence type="ECO:0000256" key="5">
    <source>
        <dbReference type="SAM" id="Phobius"/>
    </source>
</evidence>
<dbReference type="InterPro" id="IPR042099">
    <property type="entry name" value="ANL_N_sf"/>
</dbReference>
<keyword evidence="5" id="KW-0812">Transmembrane</keyword>
<comment type="similarity">
    <text evidence="2">Belongs to the ATP-dependent AMP-binding enzyme family.</text>
</comment>
<dbReference type="AlphaFoldDB" id="A0AAE9E8I4"/>
<dbReference type="Gene3D" id="3.30.300.30">
    <property type="match status" value="1"/>
</dbReference>
<dbReference type="CDD" id="cd05911">
    <property type="entry name" value="Firefly_Luc_like"/>
    <property type="match status" value="1"/>
</dbReference>
<evidence type="ECO:0000256" key="3">
    <source>
        <dbReference type="ARBA" id="ARBA00023140"/>
    </source>
</evidence>
<dbReference type="Pfam" id="PF00501">
    <property type="entry name" value="AMP-binding"/>
    <property type="match status" value="1"/>
</dbReference>
<keyword evidence="5" id="KW-0472">Membrane</keyword>
<dbReference type="FunFam" id="3.30.300.30:FF:000007">
    <property type="entry name" value="4-coumarate--CoA ligase 2"/>
    <property type="match status" value="1"/>
</dbReference>
<keyword evidence="5" id="KW-1133">Transmembrane helix</keyword>
<sequence length="609" mass="67905">MERDCIFISFKRDRSKYSLSISDIEAFFPKSMVFVSKAAPLNLSTTPVHERILQACRIHSVANKDAVVFIDAETTTKKKFYRDVEPTVNSLATALVKLGFKPGDVAAQAFPNCPEFLISMLAVMKCGGAMSNASAIFTDYELHLQFNDSNTSIVFTDEDRLARVRRAADKCPGVRKIICLRTFPLRAEFPENVLDFVELTQTPDQPINVVVSPDSIALLPYSSGTTGRPKGCQLTHHNISAMLDIAVNHLQTEIGPAMFGKEKATWQKEHVLLLLPWYHAYGLNTMLESILLGMTGLVFKKFDTIVMLNRIKFYKVKLAWLVPPMLIFLAKDVMVPIFNIAPFLKVILSAGATAGKQLCEEVKKRFPNAWLCQAYGMTEMVQFTTFPKLENGDCFETVGSLGPTYELKILDKDNKEITKIDTVGQLCFRGPTVMKGYLKKEEVEIIDSDGFLKTGDLGSIDAKGRIHVTGRIKELIKVNGMQVPPVEIEDVLLLHPKVKDCAVIGIPDDQKGESPKAYVVKKDHTLTEAELTDFVRQKLSSYKWIDSYEFIDVIPKLPSGKIQRKKLKEMAMAVGSTENSESEMSQKSAETTTGKSAEVSVRSAEMSNK</sequence>